<evidence type="ECO:0000259" key="5">
    <source>
        <dbReference type="Pfam" id="PF08100"/>
    </source>
</evidence>
<feature type="domain" description="O-methyltransferase dimerisation" evidence="5">
    <location>
        <begin position="22"/>
        <end position="115"/>
    </location>
</feature>
<evidence type="ECO:0000256" key="2">
    <source>
        <dbReference type="ARBA" id="ARBA00022679"/>
    </source>
</evidence>
<dbReference type="FunFam" id="1.10.10.10:FF:000357">
    <property type="entry name" value="Caffeic acid 3-O-methyltransferase"/>
    <property type="match status" value="1"/>
</dbReference>
<dbReference type="GO" id="GO:0008757">
    <property type="term" value="F:S-adenosylmethionine-dependent methyltransferase activity"/>
    <property type="evidence" value="ECO:0000318"/>
    <property type="project" value="GO_Central"/>
</dbReference>
<gene>
    <name evidence="6" type="ORF">MANES_08G155400</name>
</gene>
<evidence type="ECO:0008006" key="7">
    <source>
        <dbReference type="Google" id="ProtNLM"/>
    </source>
</evidence>
<dbReference type="GO" id="GO:0046983">
    <property type="term" value="F:protein dimerization activity"/>
    <property type="evidence" value="ECO:0007669"/>
    <property type="project" value="InterPro"/>
</dbReference>
<dbReference type="InterPro" id="IPR029063">
    <property type="entry name" value="SAM-dependent_MTases_sf"/>
</dbReference>
<dbReference type="SUPFAM" id="SSF46785">
    <property type="entry name" value="Winged helix' DNA-binding domain"/>
    <property type="match status" value="1"/>
</dbReference>
<dbReference type="Pfam" id="PF08100">
    <property type="entry name" value="Dimerisation"/>
    <property type="match status" value="1"/>
</dbReference>
<dbReference type="InterPro" id="IPR001077">
    <property type="entry name" value="COMT_C"/>
</dbReference>
<organism evidence="6">
    <name type="scientific">Manihot esculenta</name>
    <name type="common">Cassava</name>
    <name type="synonym">Jatropha manihot</name>
    <dbReference type="NCBI Taxonomy" id="3983"/>
    <lineage>
        <taxon>Eukaryota</taxon>
        <taxon>Viridiplantae</taxon>
        <taxon>Streptophyta</taxon>
        <taxon>Embryophyta</taxon>
        <taxon>Tracheophyta</taxon>
        <taxon>Spermatophyta</taxon>
        <taxon>Magnoliopsida</taxon>
        <taxon>eudicotyledons</taxon>
        <taxon>Gunneridae</taxon>
        <taxon>Pentapetalae</taxon>
        <taxon>rosids</taxon>
        <taxon>fabids</taxon>
        <taxon>Malpighiales</taxon>
        <taxon>Euphorbiaceae</taxon>
        <taxon>Crotonoideae</taxon>
        <taxon>Manihoteae</taxon>
        <taxon>Manihot</taxon>
    </lineage>
</organism>
<keyword evidence="1" id="KW-0489">Methyltransferase</keyword>
<dbReference type="InterPro" id="IPR016461">
    <property type="entry name" value="COMT-like"/>
</dbReference>
<dbReference type="SUPFAM" id="SSF53335">
    <property type="entry name" value="S-adenosyl-L-methionine-dependent methyltransferases"/>
    <property type="match status" value="1"/>
</dbReference>
<keyword evidence="3" id="KW-0949">S-adenosyl-L-methionine</keyword>
<dbReference type="PROSITE" id="PS51683">
    <property type="entry name" value="SAM_OMT_II"/>
    <property type="match status" value="1"/>
</dbReference>
<sequence length="429" mass="47713">MDPLGKLEKPLMDEEEDGLFAMQLATVSVVPMVLRTAMELNLLEMIAEKGEGGQSSAFELASRLSTKNPDAPNIVDRMLRLLASYSILTCSTVTDNQGHAQNLYGLAPICKYYTRDKDGVSLVPYVTTFLTRPFIDSWYHLKEAVLEGAAPFEKANGMEIFEFVRRNKTGFNETMFNNTMMVMRKFLEKYKGFEDLHQLVDVGGGFGANLSLIVSKYPQIQGINFDLPHVVQDALPCAGVKHVGGDMFVNIPKGEAIFMKWILHDWDDDQCVKILKNCYDALPEFEKVIAVESVIPKFVETDVRSKNVFKLDMCMFISDNLRSNRIGYGRTRISAPAPCVTASDSPPCVHSSGSARLYDESRSGFWAGPRAGVSDFDTGLEPCGTWFELFSSQVSQALYAFTWTKERKGGARVTAGRDAVLRLAFDSSA</sequence>
<dbReference type="InterPro" id="IPR036390">
    <property type="entry name" value="WH_DNA-bd_sf"/>
</dbReference>
<dbReference type="PANTHER" id="PTHR11746">
    <property type="entry name" value="O-METHYLTRANSFERASE"/>
    <property type="match status" value="1"/>
</dbReference>
<dbReference type="Pfam" id="PF00891">
    <property type="entry name" value="Methyltransf_2"/>
    <property type="match status" value="1"/>
</dbReference>
<feature type="domain" description="O-methyltransferase C-terminal" evidence="4">
    <location>
        <begin position="138"/>
        <end position="317"/>
    </location>
</feature>
<protein>
    <recommendedName>
        <fullName evidence="7">O-methyltransferase domain-containing protein</fullName>
    </recommendedName>
</protein>
<evidence type="ECO:0000256" key="1">
    <source>
        <dbReference type="ARBA" id="ARBA00022603"/>
    </source>
</evidence>
<dbReference type="EMBL" id="CM004394">
    <property type="protein sequence ID" value="OAY44499.1"/>
    <property type="molecule type" value="Genomic_DNA"/>
</dbReference>
<dbReference type="GO" id="GO:0032259">
    <property type="term" value="P:methylation"/>
    <property type="evidence" value="ECO:0000318"/>
    <property type="project" value="GO_Central"/>
</dbReference>
<dbReference type="GO" id="GO:0008171">
    <property type="term" value="F:O-methyltransferase activity"/>
    <property type="evidence" value="ECO:0000318"/>
    <property type="project" value="GO_Central"/>
</dbReference>
<dbReference type="InterPro" id="IPR036388">
    <property type="entry name" value="WH-like_DNA-bd_sf"/>
</dbReference>
<dbReference type="InterPro" id="IPR012967">
    <property type="entry name" value="COMT_dimerisation"/>
</dbReference>
<dbReference type="Gene3D" id="1.10.10.10">
    <property type="entry name" value="Winged helix-like DNA-binding domain superfamily/Winged helix DNA-binding domain"/>
    <property type="match status" value="1"/>
</dbReference>
<reference evidence="6" key="1">
    <citation type="submission" date="2016-02" db="EMBL/GenBank/DDBJ databases">
        <title>WGS assembly of Manihot esculenta.</title>
        <authorList>
            <person name="Bredeson J.V."/>
            <person name="Prochnik S.E."/>
            <person name="Lyons J.B."/>
            <person name="Schmutz J."/>
            <person name="Grimwood J."/>
            <person name="Vrebalov J."/>
            <person name="Bart R.S."/>
            <person name="Amuge T."/>
            <person name="Ferguson M.E."/>
            <person name="Green R."/>
            <person name="Putnam N."/>
            <person name="Stites J."/>
            <person name="Rounsley S."/>
            <person name="Rokhsar D.S."/>
        </authorList>
    </citation>
    <scope>NUCLEOTIDE SEQUENCE [LARGE SCALE GENOMIC DNA]</scope>
    <source>
        <tissue evidence="6">Leaf</tissue>
    </source>
</reference>
<name>A0A2C9VIZ8_MANES</name>
<dbReference type="Gene3D" id="3.40.50.150">
    <property type="entry name" value="Vaccinia Virus protein VP39"/>
    <property type="match status" value="1"/>
</dbReference>
<evidence type="ECO:0000256" key="3">
    <source>
        <dbReference type="ARBA" id="ARBA00022691"/>
    </source>
</evidence>
<evidence type="ECO:0000313" key="6">
    <source>
        <dbReference type="EMBL" id="OAY44499.1"/>
    </source>
</evidence>
<proteinExistence type="predicted"/>
<dbReference type="AlphaFoldDB" id="A0A2C9VIZ8"/>
<evidence type="ECO:0000259" key="4">
    <source>
        <dbReference type="Pfam" id="PF00891"/>
    </source>
</evidence>
<accession>A0A2C9VIZ8</accession>
<keyword evidence="2" id="KW-0808">Transferase</keyword>
<dbReference type="STRING" id="3983.A0A2C9VIZ8"/>